<evidence type="ECO:0000313" key="2">
    <source>
        <dbReference type="EMBL" id="TFY77531.1"/>
    </source>
</evidence>
<dbReference type="EMBL" id="SFCI01000888">
    <property type="protein sequence ID" value="TFY77531.1"/>
    <property type="molecule type" value="Genomic_DNA"/>
</dbReference>
<accession>A0A4Y9ZUM0</accession>
<proteinExistence type="predicted"/>
<reference evidence="2 3" key="1">
    <citation type="submission" date="2019-02" db="EMBL/GenBank/DDBJ databases">
        <title>Genome sequencing of the rare red list fungi Hericium alpestre (H. flagellum).</title>
        <authorList>
            <person name="Buettner E."/>
            <person name="Kellner H."/>
        </authorList>
    </citation>
    <scope>NUCLEOTIDE SEQUENCE [LARGE SCALE GENOMIC DNA]</scope>
    <source>
        <strain evidence="2 3">DSM 108284</strain>
    </source>
</reference>
<dbReference type="STRING" id="135208.A0A4Y9ZUM0"/>
<organism evidence="2 3">
    <name type="scientific">Hericium alpestre</name>
    <dbReference type="NCBI Taxonomy" id="135208"/>
    <lineage>
        <taxon>Eukaryota</taxon>
        <taxon>Fungi</taxon>
        <taxon>Dikarya</taxon>
        <taxon>Basidiomycota</taxon>
        <taxon>Agaricomycotina</taxon>
        <taxon>Agaricomycetes</taxon>
        <taxon>Russulales</taxon>
        <taxon>Hericiaceae</taxon>
        <taxon>Hericium</taxon>
    </lineage>
</organism>
<dbReference type="Proteomes" id="UP000298061">
    <property type="component" value="Unassembled WGS sequence"/>
</dbReference>
<evidence type="ECO:0000256" key="1">
    <source>
        <dbReference type="SAM" id="MobiDB-lite"/>
    </source>
</evidence>
<feature type="compositionally biased region" description="Basic and acidic residues" evidence="1">
    <location>
        <begin position="109"/>
        <end position="121"/>
    </location>
</feature>
<dbReference type="AlphaFoldDB" id="A0A4Y9ZUM0"/>
<keyword evidence="3" id="KW-1185">Reference proteome</keyword>
<dbReference type="OrthoDB" id="99432at2759"/>
<evidence type="ECO:0000313" key="3">
    <source>
        <dbReference type="Proteomes" id="UP000298061"/>
    </source>
</evidence>
<feature type="compositionally biased region" description="Low complexity" evidence="1">
    <location>
        <begin position="52"/>
        <end position="62"/>
    </location>
</feature>
<protein>
    <submittedName>
        <fullName evidence="2">Uncharacterized protein</fullName>
    </submittedName>
</protein>
<gene>
    <name evidence="2" type="ORF">EWM64_g6482</name>
</gene>
<name>A0A4Y9ZUM0_9AGAM</name>
<comment type="caution">
    <text evidence="2">The sequence shown here is derived from an EMBL/GenBank/DDBJ whole genome shotgun (WGS) entry which is preliminary data.</text>
</comment>
<feature type="region of interest" description="Disordered" evidence="1">
    <location>
        <begin position="94"/>
        <end position="163"/>
    </location>
</feature>
<feature type="region of interest" description="Disordered" evidence="1">
    <location>
        <begin position="38"/>
        <end position="78"/>
    </location>
</feature>
<sequence length="228" mass="24706">MSSSQLLPNCYVNASGQPIVWDGTQWVSYGPRLAMPQGGTQVNAPFPPPGGPNDVPRPNAGLAPPPGPAAPVIDPTLMPLPLQDSEELARIHGGTPAPVAKSAGSHRSVKYDKKGKGKAVDNGKPATGQKRKYTSTPTRSKVMVLDGDDDDQDSDGNELRLRKRGRRKGVSNYGNDEVNMLLDLIENCLPTGQKGWKVIGHRHREWAIERRLAGCSDKSLENKYKQLL</sequence>
<feature type="compositionally biased region" description="Acidic residues" evidence="1">
    <location>
        <begin position="146"/>
        <end position="156"/>
    </location>
</feature>